<dbReference type="EMBL" id="AP025628">
    <property type="protein sequence ID" value="BDG59698.1"/>
    <property type="molecule type" value="Genomic_DNA"/>
</dbReference>
<dbReference type="Proteomes" id="UP001163687">
    <property type="component" value="Chromosome"/>
</dbReference>
<feature type="compositionally biased region" description="Low complexity" evidence="1">
    <location>
        <begin position="8"/>
        <end position="25"/>
    </location>
</feature>
<dbReference type="KEGG" id="cmic:caldi_07880"/>
<proteinExistence type="predicted"/>
<dbReference type="RefSeq" id="WP_264843805.1">
    <property type="nucleotide sequence ID" value="NZ_AP025628.1"/>
</dbReference>
<dbReference type="AlphaFoldDB" id="A0AA35CJV1"/>
<organism evidence="2 3">
    <name type="scientific">Caldinitratiruptor microaerophilus</name>
    <dbReference type="NCBI Taxonomy" id="671077"/>
    <lineage>
        <taxon>Bacteria</taxon>
        <taxon>Bacillati</taxon>
        <taxon>Bacillota</taxon>
        <taxon>Clostridia</taxon>
        <taxon>Eubacteriales</taxon>
        <taxon>Symbiobacteriaceae</taxon>
        <taxon>Caldinitratiruptor</taxon>
    </lineage>
</organism>
<feature type="region of interest" description="Disordered" evidence="1">
    <location>
        <begin position="1"/>
        <end position="34"/>
    </location>
</feature>
<evidence type="ECO:0000256" key="1">
    <source>
        <dbReference type="SAM" id="MobiDB-lite"/>
    </source>
</evidence>
<gene>
    <name evidence="2" type="ORF">caldi_07880</name>
</gene>
<keyword evidence="3" id="KW-1185">Reference proteome</keyword>
<evidence type="ECO:0000313" key="2">
    <source>
        <dbReference type="EMBL" id="BDG59698.1"/>
    </source>
</evidence>
<name>A0AA35CJV1_9FIRM</name>
<accession>A0AA35CJV1</accession>
<sequence length="165" mass="18181">MRIEIHQAGGAESPFAPAASPFPGESPGGPPSPRITANLWLEFHEAFRSQQFAMTYRHDRPVLRILHAEATPLRPMRWIPDSGCLELTVKVLLAFETSDRPAMLAQDVVLRAHLGPADGVDADTPAVQLEGTTVDPADPCLVTGTLHVLPWRCRLRRPVHISITW</sequence>
<reference evidence="2" key="1">
    <citation type="submission" date="2022-03" db="EMBL/GenBank/DDBJ databases">
        <title>Complete genome sequence of Caldinitratiruptor microaerophilus.</title>
        <authorList>
            <person name="Mukaiyama R."/>
            <person name="Nishiyama T."/>
            <person name="Ueda K."/>
        </authorList>
    </citation>
    <scope>NUCLEOTIDE SEQUENCE</scope>
    <source>
        <strain evidence="2">JCM 16183</strain>
    </source>
</reference>
<evidence type="ECO:0000313" key="3">
    <source>
        <dbReference type="Proteomes" id="UP001163687"/>
    </source>
</evidence>
<protein>
    <submittedName>
        <fullName evidence="2">Uncharacterized protein</fullName>
    </submittedName>
</protein>